<dbReference type="InterPro" id="IPR016195">
    <property type="entry name" value="Pol/histidinol_Pase-like"/>
</dbReference>
<name>A0A8J3ENE4_9BACL</name>
<evidence type="ECO:0000256" key="1">
    <source>
        <dbReference type="ARBA" id="ARBA00005750"/>
    </source>
</evidence>
<dbReference type="Gene3D" id="3.20.20.140">
    <property type="entry name" value="Metal-dependent hydrolases"/>
    <property type="match status" value="1"/>
</dbReference>
<evidence type="ECO:0000256" key="4">
    <source>
        <dbReference type="ARBA" id="ARBA00051722"/>
    </source>
</evidence>
<dbReference type="EMBL" id="BMFV01000020">
    <property type="protein sequence ID" value="GGH84206.1"/>
    <property type="molecule type" value="Genomic_DNA"/>
</dbReference>
<dbReference type="GO" id="GO:0004725">
    <property type="term" value="F:protein tyrosine phosphatase activity"/>
    <property type="evidence" value="ECO:0007669"/>
    <property type="project" value="UniProtKB-UniRule"/>
</dbReference>
<proteinExistence type="inferred from homology"/>
<sequence length="255" mass="28583">MIDLHCHILPGIDDGAQTEYDALDMACAAVENGITKIVATPHHKNGAYENPKAQILKYVEVLNELLGSQGIPLEILPGQEVRIYGEIAQEIDNGALLTMNNGGHYVFIEFPSSQVPRYAKQLFYDMQLQGITPIIVHPERNHEIQSNPMLLYNFIKNGALSQVTAASLLGRFGKKAHKLSVQIIENNLTHFIATDAHNTEGRGFLLQEAYADITKLFGTDYTFMYQENAELLLEDKVVNREIPTQIKEKKFLGIF</sequence>
<evidence type="ECO:0000313" key="7">
    <source>
        <dbReference type="Proteomes" id="UP000656813"/>
    </source>
</evidence>
<evidence type="ECO:0000256" key="5">
    <source>
        <dbReference type="PIRNR" id="PIRNR016557"/>
    </source>
</evidence>
<dbReference type="AlphaFoldDB" id="A0A8J3ENE4"/>
<dbReference type="EC" id="3.1.3.48" evidence="5"/>
<keyword evidence="3 5" id="KW-0904">Protein phosphatase</keyword>
<dbReference type="InterPro" id="IPR016667">
    <property type="entry name" value="Caps_polysacc_synth_CpsB/CapC"/>
</dbReference>
<evidence type="ECO:0000256" key="3">
    <source>
        <dbReference type="ARBA" id="ARBA00022912"/>
    </source>
</evidence>
<reference evidence="6" key="1">
    <citation type="journal article" date="2014" name="Int. J. Syst. Evol. Microbiol.">
        <title>Complete genome sequence of Corynebacterium casei LMG S-19264T (=DSM 44701T), isolated from a smear-ripened cheese.</title>
        <authorList>
            <consortium name="US DOE Joint Genome Institute (JGI-PGF)"/>
            <person name="Walter F."/>
            <person name="Albersmeier A."/>
            <person name="Kalinowski J."/>
            <person name="Ruckert C."/>
        </authorList>
    </citation>
    <scope>NUCLEOTIDE SEQUENCE</scope>
    <source>
        <strain evidence="6">CGMCC 1.12777</strain>
    </source>
</reference>
<comment type="similarity">
    <text evidence="1 5">Belongs to the metallo-dependent hydrolases superfamily. CpsB/CapC family.</text>
</comment>
<keyword evidence="7" id="KW-1185">Reference proteome</keyword>
<keyword evidence="2 5" id="KW-0378">Hydrolase</keyword>
<dbReference type="PANTHER" id="PTHR39181:SF1">
    <property type="entry name" value="TYROSINE-PROTEIN PHOSPHATASE YWQE"/>
    <property type="match status" value="1"/>
</dbReference>
<comment type="caution">
    <text evidence="6">The sequence shown here is derived from an EMBL/GenBank/DDBJ whole genome shotgun (WGS) entry which is preliminary data.</text>
</comment>
<evidence type="ECO:0000256" key="2">
    <source>
        <dbReference type="ARBA" id="ARBA00022801"/>
    </source>
</evidence>
<dbReference type="Pfam" id="PF19567">
    <property type="entry name" value="CpsB_CapC"/>
    <property type="match status" value="1"/>
</dbReference>
<gene>
    <name evidence="6" type="ORF">GCM10007096_26750</name>
</gene>
<dbReference type="Proteomes" id="UP000656813">
    <property type="component" value="Unassembled WGS sequence"/>
</dbReference>
<dbReference type="PANTHER" id="PTHR39181">
    <property type="entry name" value="TYROSINE-PROTEIN PHOSPHATASE YWQE"/>
    <property type="match status" value="1"/>
</dbReference>
<protein>
    <recommendedName>
        <fullName evidence="5">Tyrosine-protein phosphatase</fullName>
        <ecNumber evidence="5">3.1.3.48</ecNumber>
    </recommendedName>
</protein>
<organism evidence="6 7">
    <name type="scientific">Pullulanibacillus pueri</name>
    <dbReference type="NCBI Taxonomy" id="1437324"/>
    <lineage>
        <taxon>Bacteria</taxon>
        <taxon>Bacillati</taxon>
        <taxon>Bacillota</taxon>
        <taxon>Bacilli</taxon>
        <taxon>Bacillales</taxon>
        <taxon>Sporolactobacillaceae</taxon>
        <taxon>Pullulanibacillus</taxon>
    </lineage>
</organism>
<dbReference type="PIRSF" id="PIRSF016557">
    <property type="entry name" value="Caps_synth_CpsB"/>
    <property type="match status" value="1"/>
</dbReference>
<dbReference type="RefSeq" id="WP_188497877.1">
    <property type="nucleotide sequence ID" value="NZ_BMFV01000020.1"/>
</dbReference>
<dbReference type="GO" id="GO:0030145">
    <property type="term" value="F:manganese ion binding"/>
    <property type="evidence" value="ECO:0007669"/>
    <property type="project" value="UniProtKB-UniRule"/>
</dbReference>
<evidence type="ECO:0000313" key="6">
    <source>
        <dbReference type="EMBL" id="GGH84206.1"/>
    </source>
</evidence>
<reference evidence="6" key="2">
    <citation type="submission" date="2020-09" db="EMBL/GenBank/DDBJ databases">
        <authorList>
            <person name="Sun Q."/>
            <person name="Zhou Y."/>
        </authorList>
    </citation>
    <scope>NUCLEOTIDE SEQUENCE</scope>
    <source>
        <strain evidence="6">CGMCC 1.12777</strain>
    </source>
</reference>
<dbReference type="SUPFAM" id="SSF89550">
    <property type="entry name" value="PHP domain-like"/>
    <property type="match status" value="1"/>
</dbReference>
<accession>A0A8J3ENE4</accession>
<comment type="catalytic activity">
    <reaction evidence="4 5">
        <text>O-phospho-L-tyrosyl-[protein] + H2O = L-tyrosyl-[protein] + phosphate</text>
        <dbReference type="Rhea" id="RHEA:10684"/>
        <dbReference type="Rhea" id="RHEA-COMP:10136"/>
        <dbReference type="Rhea" id="RHEA-COMP:20101"/>
        <dbReference type="ChEBI" id="CHEBI:15377"/>
        <dbReference type="ChEBI" id="CHEBI:43474"/>
        <dbReference type="ChEBI" id="CHEBI:46858"/>
        <dbReference type="ChEBI" id="CHEBI:61978"/>
        <dbReference type="EC" id="3.1.3.48"/>
    </reaction>
</comment>